<name>A0A9W8AP95_9FUNG</name>
<keyword evidence="2" id="KW-1185">Reference proteome</keyword>
<evidence type="ECO:0000313" key="2">
    <source>
        <dbReference type="Proteomes" id="UP001150925"/>
    </source>
</evidence>
<dbReference type="Gene3D" id="3.80.10.10">
    <property type="entry name" value="Ribonuclease Inhibitor"/>
    <property type="match status" value="1"/>
</dbReference>
<organism evidence="1 2">
    <name type="scientific">Dispira parvispora</name>
    <dbReference type="NCBI Taxonomy" id="1520584"/>
    <lineage>
        <taxon>Eukaryota</taxon>
        <taxon>Fungi</taxon>
        <taxon>Fungi incertae sedis</taxon>
        <taxon>Zoopagomycota</taxon>
        <taxon>Kickxellomycotina</taxon>
        <taxon>Dimargaritomycetes</taxon>
        <taxon>Dimargaritales</taxon>
        <taxon>Dimargaritaceae</taxon>
        <taxon>Dispira</taxon>
    </lineage>
</organism>
<dbReference type="EMBL" id="JANBPY010000725">
    <property type="protein sequence ID" value="KAJ1964203.1"/>
    <property type="molecule type" value="Genomic_DNA"/>
</dbReference>
<accession>A0A9W8AP95</accession>
<evidence type="ECO:0000313" key="1">
    <source>
        <dbReference type="EMBL" id="KAJ1964203.1"/>
    </source>
</evidence>
<dbReference type="Proteomes" id="UP001150925">
    <property type="component" value="Unassembled WGS sequence"/>
</dbReference>
<sequence length="121" mass="13477">MLTRNCHNLTRIQLTGCNAITPNGYALVLRRLPRLRRAYLCPDGSVRLTTAFLRGPSVCHGLAEMVLYVVEANPDDFSDKMDTWSQLTMLSLPFVPKSEPLEQTLGATFPNSVVKFATFTS</sequence>
<reference evidence="1" key="1">
    <citation type="submission" date="2022-07" db="EMBL/GenBank/DDBJ databases">
        <title>Phylogenomic reconstructions and comparative analyses of Kickxellomycotina fungi.</title>
        <authorList>
            <person name="Reynolds N.K."/>
            <person name="Stajich J.E."/>
            <person name="Barry K."/>
            <person name="Grigoriev I.V."/>
            <person name="Crous P."/>
            <person name="Smith M.E."/>
        </authorList>
    </citation>
    <scope>NUCLEOTIDE SEQUENCE</scope>
    <source>
        <strain evidence="1">RSA 1196</strain>
    </source>
</reference>
<dbReference type="AlphaFoldDB" id="A0A9W8AP95"/>
<dbReference type="InterPro" id="IPR032675">
    <property type="entry name" value="LRR_dom_sf"/>
</dbReference>
<comment type="caution">
    <text evidence="1">The sequence shown here is derived from an EMBL/GenBank/DDBJ whole genome shotgun (WGS) entry which is preliminary data.</text>
</comment>
<protein>
    <submittedName>
        <fullName evidence="1">Uncharacterized protein</fullName>
    </submittedName>
</protein>
<proteinExistence type="predicted"/>
<gene>
    <name evidence="1" type="ORF">IWQ62_002998</name>
</gene>